<dbReference type="Proteomes" id="UP000450599">
    <property type="component" value="Unassembled WGS sequence"/>
</dbReference>
<sequence>MFDFSSFLSNKAFITEDHHVYTYADLLGLSERFSEHLVPRSLIFIGCENSLESIVAYVSCLRSGVVPLLLSRDVPDETLYHLEAIYHPRYCWFPSRRDLLVKGKEKYSLGGYSLIQYDGDSPVLPEGLALLLTTSGSTGSPKLVRLSHDNLKSNACSIIEYLKITSSEKAITSLPMYYSYGLSVLNSHLLAGATLLLTDKSYVQREFWKFVLEEKATSFAGVPFTYEILKKMRFEKFLPSSVKVMTQAGGKLNSSLIKYFSEYARLHDIRFYVMYGQTEATARMSYLPAEYTLNKVGSVGVAIPGGHFSLIDEDGMRIVSPNVEGELVYEGSNVFWGYAESLDDLFKGDENKGILYTGDLAYVDSEGFYYISGRKKRFLKLYGNRISLDFVESIVKDHCQECACVGSDDKLIVYVTDLDKIDSIKSVLSNRVLINPSAYEVRFIGKIPRTDSGKIIYSDLSII</sequence>
<name>A0A174XDA5_PARDI</name>
<protein>
    <submittedName>
        <fullName evidence="3">2-succinylbenzoate--CoA ligase</fullName>
        <ecNumber evidence="3">6.2.1.26</ecNumber>
    </submittedName>
    <submittedName>
        <fullName evidence="4">AMP-binding protein</fullName>
    </submittedName>
</protein>
<dbReference type="Proteomes" id="UP000471216">
    <property type="component" value="Unassembled WGS sequence"/>
</dbReference>
<proteinExistence type="inferred from homology"/>
<dbReference type="GO" id="GO:0031956">
    <property type="term" value="F:medium-chain fatty acid-CoA ligase activity"/>
    <property type="evidence" value="ECO:0007669"/>
    <property type="project" value="TreeGrafter"/>
</dbReference>
<dbReference type="Pfam" id="PF00501">
    <property type="entry name" value="AMP-binding"/>
    <property type="match status" value="1"/>
</dbReference>
<dbReference type="InterPro" id="IPR042099">
    <property type="entry name" value="ANL_N_sf"/>
</dbReference>
<gene>
    <name evidence="3" type="primary">menE_2</name>
    <name evidence="3" type="ORF">ERS852560_03992</name>
    <name evidence="7" type="ORF">FSA05_18150</name>
    <name evidence="5" type="ORF">GKD54_20045</name>
    <name evidence="4" type="ORF">GKD58_20290</name>
    <name evidence="6" type="ORF">GKD68_04565</name>
</gene>
<evidence type="ECO:0000313" key="7">
    <source>
        <dbReference type="EMBL" id="TWV59428.1"/>
    </source>
</evidence>
<evidence type="ECO:0000313" key="11">
    <source>
        <dbReference type="Proteomes" id="UP000450599"/>
    </source>
</evidence>
<dbReference type="Gene3D" id="3.40.50.12780">
    <property type="entry name" value="N-terminal domain of ligase-like"/>
    <property type="match status" value="1"/>
</dbReference>
<dbReference type="GO" id="GO:0008756">
    <property type="term" value="F:o-succinylbenzoate-CoA ligase activity"/>
    <property type="evidence" value="ECO:0007669"/>
    <property type="project" value="UniProtKB-EC"/>
</dbReference>
<dbReference type="Proteomes" id="UP000095332">
    <property type="component" value="Unassembled WGS sequence"/>
</dbReference>
<evidence type="ECO:0000313" key="10">
    <source>
        <dbReference type="Proteomes" id="UP000432516"/>
    </source>
</evidence>
<keyword evidence="3" id="KW-0436">Ligase</keyword>
<dbReference type="GO" id="GO:0006631">
    <property type="term" value="P:fatty acid metabolic process"/>
    <property type="evidence" value="ECO:0007669"/>
    <property type="project" value="TreeGrafter"/>
</dbReference>
<evidence type="ECO:0000259" key="2">
    <source>
        <dbReference type="Pfam" id="PF00501"/>
    </source>
</evidence>
<dbReference type="InterPro" id="IPR000873">
    <property type="entry name" value="AMP-dep_synth/lig_dom"/>
</dbReference>
<dbReference type="PANTHER" id="PTHR43201">
    <property type="entry name" value="ACYL-COA SYNTHETASE"/>
    <property type="match status" value="1"/>
</dbReference>
<comment type="similarity">
    <text evidence="1">Belongs to the ATP-dependent AMP-binding enzyme family.</text>
</comment>
<evidence type="ECO:0000313" key="6">
    <source>
        <dbReference type="EMBL" id="MRZ54025.1"/>
    </source>
</evidence>
<dbReference type="AlphaFoldDB" id="A0A174XDA5"/>
<evidence type="ECO:0000313" key="8">
    <source>
        <dbReference type="Proteomes" id="UP000095332"/>
    </source>
</evidence>
<evidence type="ECO:0000313" key="3">
    <source>
        <dbReference type="EMBL" id="CUQ54260.1"/>
    </source>
</evidence>
<dbReference type="SUPFAM" id="SSF56801">
    <property type="entry name" value="Acetyl-CoA synthetase-like"/>
    <property type="match status" value="1"/>
</dbReference>
<dbReference type="EC" id="6.2.1.26" evidence="3"/>
<dbReference type="Proteomes" id="UP000432516">
    <property type="component" value="Unassembled WGS sequence"/>
</dbReference>
<organism evidence="3 8">
    <name type="scientific">Parabacteroides distasonis</name>
    <dbReference type="NCBI Taxonomy" id="823"/>
    <lineage>
        <taxon>Bacteria</taxon>
        <taxon>Pseudomonadati</taxon>
        <taxon>Bacteroidota</taxon>
        <taxon>Bacteroidia</taxon>
        <taxon>Bacteroidales</taxon>
        <taxon>Tannerellaceae</taxon>
        <taxon>Parabacteroides</taxon>
    </lineage>
</organism>
<dbReference type="EMBL" id="WKNE01000003">
    <property type="protein sequence ID" value="MRZ54025.1"/>
    <property type="molecule type" value="Genomic_DNA"/>
</dbReference>
<dbReference type="RefSeq" id="WP_009275839.1">
    <property type="nucleotide sequence ID" value="NZ_CAXSUO010000013.1"/>
</dbReference>
<reference evidence="10 11" key="2">
    <citation type="journal article" date="2019" name="Nat. Med.">
        <title>A library of human gut bacterial isolates paired with longitudinal multiomics data enables mechanistic microbiome research.</title>
        <authorList>
            <person name="Poyet M."/>
            <person name="Groussin M."/>
            <person name="Gibbons S.M."/>
            <person name="Avila-Pacheco J."/>
            <person name="Jiang X."/>
            <person name="Kearney S.M."/>
            <person name="Perrotta A.R."/>
            <person name="Berdy B."/>
            <person name="Zhao S."/>
            <person name="Lieberman T.D."/>
            <person name="Swanson P.K."/>
            <person name="Smith M."/>
            <person name="Roesemann S."/>
            <person name="Alexander J.E."/>
            <person name="Rich S.A."/>
            <person name="Livny J."/>
            <person name="Vlamakis H."/>
            <person name="Clish C."/>
            <person name="Bullock K."/>
            <person name="Deik A."/>
            <person name="Scott J."/>
            <person name="Pierce K.A."/>
            <person name="Xavier R.J."/>
            <person name="Alm E.J."/>
        </authorList>
    </citation>
    <scope>NUCLEOTIDE SEQUENCE [LARGE SCALE GENOMIC DNA]</scope>
    <source>
        <strain evidence="5 12">BIOML-A10</strain>
        <strain evidence="4 11">BIOML-A11</strain>
        <strain evidence="6 10">BIOML-A2</strain>
    </source>
</reference>
<reference evidence="7 9" key="3">
    <citation type="submission" date="2019-07" db="EMBL/GenBank/DDBJ databases">
        <title>Genome sequencing of Parabacteroides distasonis iSURF_7.</title>
        <authorList>
            <person name="Degefu H.N."/>
            <person name="Ruoff K.L."/>
            <person name="Price C.E."/>
            <person name="Valls R.A."/>
            <person name="O'Toole G.A."/>
        </authorList>
    </citation>
    <scope>NUCLEOTIDE SEQUENCE [LARGE SCALE GENOMIC DNA]</scope>
    <source>
        <strain evidence="7 9">CFPLTA003_1B</strain>
    </source>
</reference>
<reference evidence="3 8" key="1">
    <citation type="submission" date="2015-09" db="EMBL/GenBank/DDBJ databases">
        <authorList>
            <consortium name="Pathogen Informatics"/>
        </authorList>
    </citation>
    <scope>NUCLEOTIDE SEQUENCE [LARGE SCALE GENOMIC DNA]</scope>
    <source>
        <strain evidence="3 8">2789STDY5834948</strain>
    </source>
</reference>
<dbReference type="EMBL" id="VOHW01000014">
    <property type="protein sequence ID" value="TWV59428.1"/>
    <property type="molecule type" value="Genomic_DNA"/>
</dbReference>
<accession>A0A174XDA5</accession>
<dbReference type="EMBL" id="CZBM01000022">
    <property type="protein sequence ID" value="CUQ54260.1"/>
    <property type="molecule type" value="Genomic_DNA"/>
</dbReference>
<evidence type="ECO:0000313" key="9">
    <source>
        <dbReference type="Proteomes" id="UP000315827"/>
    </source>
</evidence>
<feature type="domain" description="AMP-dependent synthetase/ligase" evidence="2">
    <location>
        <begin position="11"/>
        <end position="338"/>
    </location>
</feature>
<evidence type="ECO:0000256" key="1">
    <source>
        <dbReference type="ARBA" id="ARBA00006432"/>
    </source>
</evidence>
<dbReference type="PANTHER" id="PTHR43201:SF8">
    <property type="entry name" value="ACYL-COA SYNTHETASE FAMILY MEMBER 3"/>
    <property type="match status" value="1"/>
</dbReference>
<dbReference type="EMBL" id="WKMX01000024">
    <property type="protein sequence ID" value="MRZ08453.1"/>
    <property type="molecule type" value="Genomic_DNA"/>
</dbReference>
<evidence type="ECO:0000313" key="12">
    <source>
        <dbReference type="Proteomes" id="UP000471216"/>
    </source>
</evidence>
<evidence type="ECO:0000313" key="5">
    <source>
        <dbReference type="EMBL" id="MRZ08453.1"/>
    </source>
</evidence>
<dbReference type="Proteomes" id="UP000315827">
    <property type="component" value="Unassembled WGS sequence"/>
</dbReference>
<evidence type="ECO:0000313" key="4">
    <source>
        <dbReference type="EMBL" id="MRY86556.1"/>
    </source>
</evidence>
<dbReference type="PROSITE" id="PS00455">
    <property type="entry name" value="AMP_BINDING"/>
    <property type="match status" value="1"/>
</dbReference>
<dbReference type="InterPro" id="IPR020845">
    <property type="entry name" value="AMP-binding_CS"/>
</dbReference>
<dbReference type="EMBL" id="WKMW01000026">
    <property type="protein sequence ID" value="MRY86556.1"/>
    <property type="molecule type" value="Genomic_DNA"/>
</dbReference>